<dbReference type="Proteomes" id="UP000737391">
    <property type="component" value="Unassembled WGS sequence"/>
</dbReference>
<evidence type="ECO:0008006" key="4">
    <source>
        <dbReference type="Google" id="ProtNLM"/>
    </source>
</evidence>
<keyword evidence="3" id="KW-1185">Reference proteome</keyword>
<feature type="region of interest" description="Disordered" evidence="1">
    <location>
        <begin position="562"/>
        <end position="593"/>
    </location>
</feature>
<dbReference type="OrthoDB" id="5422579at2759"/>
<gene>
    <name evidence="2" type="ORF">FAGAP_1487</name>
</gene>
<sequence length="593" mass="67418">MESCHILRLPDELQVAVVELLPGNALKATRATCRKLNGIASPYLYPVLYLSCHQLDLDVFRLVASNPLLIGGVEELAIDDTTLSPRLGNWEVYKTVASHPQNWPDRKKPYDWREEFENEDRIWSTEPDKDFHALYKSVLKGHHTNRRRHADIIALRRALPLFKSLRSLVISNRTADDSDLLDLGAQSEQSSSPVVKMWRRLGVAKQERPPFAPRCDWAIPWHEHDLGARAETMQLDWYHDKLDTLINQYGLPASRGKLYWSLDPDGRYTTGNRMSYQKRHTGSFNWTDLDWLEPGYTSCRTIKRESRAISIALEVLWDPQIHLDEFRVAASLHVDASLDPYNSLHQPGLSILLFSDSHSPLVPKLISFFSSNLTKFHLVLSDCTKRDAAFGSDEGFRILDQGHVTTILKCMTKLEDLLLELHGMPIIYSLPETCFDRLRRVEFSCGEIYPQELLSFLGQHGGTLESLIIRFCCIDPAKGDETWEDTMRETRDMKDAETLLLDDGDVTGVYDHAPCRGCGKNYTLHPKDTGCPIHSWEFIGRSLWRQFDGYPWEFQDVEGSYVGQGFDTESEGGESDKEGGNEGGGSEQEASGI</sequence>
<evidence type="ECO:0000313" key="3">
    <source>
        <dbReference type="Proteomes" id="UP000737391"/>
    </source>
</evidence>
<accession>A0A9P5BHL6</accession>
<dbReference type="InterPro" id="IPR036047">
    <property type="entry name" value="F-box-like_dom_sf"/>
</dbReference>
<dbReference type="EMBL" id="LUFC02000085">
    <property type="protein sequence ID" value="KAF4502302.1"/>
    <property type="molecule type" value="Genomic_DNA"/>
</dbReference>
<name>A0A9P5BHL6_9HYPO</name>
<dbReference type="AlphaFoldDB" id="A0A9P5BHL6"/>
<dbReference type="SUPFAM" id="SSF81383">
    <property type="entry name" value="F-box domain"/>
    <property type="match status" value="1"/>
</dbReference>
<evidence type="ECO:0000256" key="1">
    <source>
        <dbReference type="SAM" id="MobiDB-lite"/>
    </source>
</evidence>
<evidence type="ECO:0000313" key="2">
    <source>
        <dbReference type="EMBL" id="KAF4502302.1"/>
    </source>
</evidence>
<protein>
    <recommendedName>
        <fullName evidence="4">F-box domain-containing protein</fullName>
    </recommendedName>
</protein>
<organism evidence="2 3">
    <name type="scientific">Fusarium agapanthi</name>
    <dbReference type="NCBI Taxonomy" id="1803897"/>
    <lineage>
        <taxon>Eukaryota</taxon>
        <taxon>Fungi</taxon>
        <taxon>Dikarya</taxon>
        <taxon>Ascomycota</taxon>
        <taxon>Pezizomycotina</taxon>
        <taxon>Sordariomycetes</taxon>
        <taxon>Hypocreomycetidae</taxon>
        <taxon>Hypocreales</taxon>
        <taxon>Nectriaceae</taxon>
        <taxon>Fusarium</taxon>
        <taxon>Fusarium fujikuroi species complex</taxon>
    </lineage>
</organism>
<comment type="caution">
    <text evidence="2">The sequence shown here is derived from an EMBL/GenBank/DDBJ whole genome shotgun (WGS) entry which is preliminary data.</text>
</comment>
<reference evidence="2" key="1">
    <citation type="submission" date="2020-01" db="EMBL/GenBank/DDBJ databases">
        <title>Identification and distribution of gene clusters putatively required for synthesis of sphingolipid metabolism inhibitors in phylogenetically diverse species of the filamentous fungus Fusarium.</title>
        <authorList>
            <person name="Kim H.-S."/>
            <person name="Busman M."/>
            <person name="Brown D.W."/>
            <person name="Divon H."/>
            <person name="Uhlig S."/>
            <person name="Proctor R.H."/>
        </authorList>
    </citation>
    <scope>NUCLEOTIDE SEQUENCE</scope>
    <source>
        <strain evidence="2">NRRL 31653</strain>
    </source>
</reference>
<proteinExistence type="predicted"/>